<sequence>MKKIAAVLTAVVLLLSLTVIYGKSSSRRPDQEVNTAGSAPAKTAGPETTPVSVTKEAATITPALVATTSSPAKIIYQNKVVVLIYHHLDYQEVPGLVISPQRFRHHLDLLREQGYRAISLDQLRDFLNSGSVPSNAVLITFDDGYESVYQYALPELRARHMPAVSFAIVGYTGQKLGNLQHYGWQEAREMAAAGFITQSHTYNLHNYGLLANGHQGPLLTGPLKDQSPEDFMNMVYQDLTRSREEIEAHLQQPVYALALPYGAASHLAIQAAVRAGFKLVFTTQAGAIVQKSNPLALPRINAGSPAVSASELDIMIRKAAAVETPALTKPQAQTRITGKKANKRI</sequence>
<dbReference type="InterPro" id="IPR002509">
    <property type="entry name" value="NODB_dom"/>
</dbReference>
<name>A0A6I5ZM62_9FIRM</name>
<evidence type="ECO:0000313" key="4">
    <source>
        <dbReference type="EMBL" id="QGP90953.1"/>
    </source>
</evidence>
<accession>A0A6I5ZM62</accession>
<dbReference type="PANTHER" id="PTHR34216">
    <property type="match status" value="1"/>
</dbReference>
<dbReference type="GO" id="GO:0005975">
    <property type="term" value="P:carbohydrate metabolic process"/>
    <property type="evidence" value="ECO:0007669"/>
    <property type="project" value="InterPro"/>
</dbReference>
<dbReference type="Proteomes" id="UP000425916">
    <property type="component" value="Chromosome"/>
</dbReference>
<dbReference type="Pfam" id="PF01522">
    <property type="entry name" value="Polysacc_deac_1"/>
    <property type="match status" value="1"/>
</dbReference>
<dbReference type="InterPro" id="IPR051398">
    <property type="entry name" value="Polysacch_Deacetylase"/>
</dbReference>
<dbReference type="PANTHER" id="PTHR34216:SF7">
    <property type="entry name" value="POLY-BETA-1,6-N-ACETYL-D-GLUCOSAMINE N-DEACETYLASE"/>
    <property type="match status" value="1"/>
</dbReference>
<evidence type="ECO:0000313" key="5">
    <source>
        <dbReference type="Proteomes" id="UP000425916"/>
    </source>
</evidence>
<protein>
    <submittedName>
        <fullName evidence="4">Polysaccharide deacetylase</fullName>
    </submittedName>
</protein>
<dbReference type="SUPFAM" id="SSF88713">
    <property type="entry name" value="Glycoside hydrolase/deacetylase"/>
    <property type="match status" value="1"/>
</dbReference>
<evidence type="ECO:0000256" key="1">
    <source>
        <dbReference type="ARBA" id="ARBA00022729"/>
    </source>
</evidence>
<proteinExistence type="predicted"/>
<dbReference type="RefSeq" id="WP_156271395.1">
    <property type="nucleotide sequence ID" value="NZ_CP046244.1"/>
</dbReference>
<dbReference type="CDD" id="cd10918">
    <property type="entry name" value="CE4_NodB_like_5s_6s"/>
    <property type="match status" value="1"/>
</dbReference>
<gene>
    <name evidence="4" type="ORF">MGLY_02750</name>
</gene>
<dbReference type="Gene3D" id="3.20.20.370">
    <property type="entry name" value="Glycoside hydrolase/deacetylase"/>
    <property type="match status" value="1"/>
</dbReference>
<keyword evidence="5" id="KW-1185">Reference proteome</keyword>
<dbReference type="EMBL" id="CP046244">
    <property type="protein sequence ID" value="QGP90953.1"/>
    <property type="molecule type" value="Genomic_DNA"/>
</dbReference>
<evidence type="ECO:0000259" key="3">
    <source>
        <dbReference type="PROSITE" id="PS51677"/>
    </source>
</evidence>
<dbReference type="AlphaFoldDB" id="A0A6I5ZM62"/>
<dbReference type="InterPro" id="IPR011330">
    <property type="entry name" value="Glyco_hydro/deAcase_b/a-brl"/>
</dbReference>
<feature type="region of interest" description="Disordered" evidence="2">
    <location>
        <begin position="27"/>
        <end position="51"/>
    </location>
</feature>
<keyword evidence="1" id="KW-0732">Signal</keyword>
<feature type="domain" description="NodB homology" evidence="3">
    <location>
        <begin position="135"/>
        <end position="345"/>
    </location>
</feature>
<evidence type="ECO:0000256" key="2">
    <source>
        <dbReference type="SAM" id="MobiDB-lite"/>
    </source>
</evidence>
<dbReference type="OrthoDB" id="9778320at2"/>
<organism evidence="4 5">
    <name type="scientific">Neomoorella glycerini</name>
    <dbReference type="NCBI Taxonomy" id="55779"/>
    <lineage>
        <taxon>Bacteria</taxon>
        <taxon>Bacillati</taxon>
        <taxon>Bacillota</taxon>
        <taxon>Clostridia</taxon>
        <taxon>Neomoorellales</taxon>
        <taxon>Neomoorellaceae</taxon>
        <taxon>Neomoorella</taxon>
    </lineage>
</organism>
<dbReference type="PROSITE" id="PS51677">
    <property type="entry name" value="NODB"/>
    <property type="match status" value="1"/>
</dbReference>
<reference evidence="4 5" key="1">
    <citation type="submission" date="2019-11" db="EMBL/GenBank/DDBJ databases">
        <title>Genome sequence of Moorella glycerini DSM11254.</title>
        <authorList>
            <person name="Poehlein A."/>
            <person name="Boeer T."/>
            <person name="Daniel R."/>
        </authorList>
    </citation>
    <scope>NUCLEOTIDE SEQUENCE [LARGE SCALE GENOMIC DNA]</scope>
    <source>
        <strain evidence="4 5">DSM 11254</strain>
    </source>
</reference>
<dbReference type="GO" id="GO:0016810">
    <property type="term" value="F:hydrolase activity, acting on carbon-nitrogen (but not peptide) bonds"/>
    <property type="evidence" value="ECO:0007669"/>
    <property type="project" value="InterPro"/>
</dbReference>